<accession>A0A7W6BK16</accession>
<comment type="caution">
    <text evidence="2">The sequence shown here is derived from an EMBL/GenBank/DDBJ whole genome shotgun (WGS) entry which is preliminary data.</text>
</comment>
<evidence type="ECO:0000313" key="3">
    <source>
        <dbReference type="Proteomes" id="UP000571950"/>
    </source>
</evidence>
<protein>
    <submittedName>
        <fullName evidence="2">Outer membrane biosynthesis protein TonB</fullName>
    </submittedName>
</protein>
<feature type="region of interest" description="Disordered" evidence="1">
    <location>
        <begin position="53"/>
        <end position="220"/>
    </location>
</feature>
<dbReference type="AlphaFoldDB" id="A0A7W6BK16"/>
<reference evidence="2 3" key="1">
    <citation type="submission" date="2020-08" db="EMBL/GenBank/DDBJ databases">
        <title>Genomic Encyclopedia of Type Strains, Phase IV (KMG-IV): sequencing the most valuable type-strain genomes for metagenomic binning, comparative biology and taxonomic classification.</title>
        <authorList>
            <person name="Goeker M."/>
        </authorList>
    </citation>
    <scope>NUCLEOTIDE SEQUENCE [LARGE SCALE GENOMIC DNA]</scope>
    <source>
        <strain evidence="2 3">DSM 26189</strain>
    </source>
</reference>
<dbReference type="Gene3D" id="3.30.1150.10">
    <property type="match status" value="1"/>
</dbReference>
<dbReference type="EMBL" id="JACIDT010000025">
    <property type="protein sequence ID" value="MBB3928490.1"/>
    <property type="molecule type" value="Genomic_DNA"/>
</dbReference>
<feature type="compositionally biased region" description="Low complexity" evidence="1">
    <location>
        <begin position="67"/>
        <end position="87"/>
    </location>
</feature>
<name>A0A7W6BK16_9SPHN</name>
<feature type="compositionally biased region" description="Pro residues" evidence="1">
    <location>
        <begin position="88"/>
        <end position="117"/>
    </location>
</feature>
<sequence length="319" mass="33326">MERADKIGLGIASAAHVLLFAALSSSWVTPKKITLDTKPIEVSIADAVALQSMAPKLSPEPPPPTPGEVEGPPEQAAPAPAESVAQPEPQPAPPPPPAPTPRPKPVEQPAPKPTPKPVPKKPEPAKPKPAPKAPAKPDTKKPEPARTQAKAPAKPAATPSNAKTASTATAADKGQAARSSGSKLKLDTSDWMKSASRSTSPASKPSEGATAAALGPAQKSALDAEIRRQLKPHWKAPTGADVESLRTIVNVKLARDGSVVGAPEIVDTLGVTASNRTQVRLHQEQAVKAIRLAAPFNLPAQFYSSWQFLQLTFDKRLSQ</sequence>
<keyword evidence="3" id="KW-1185">Reference proteome</keyword>
<proteinExistence type="predicted"/>
<organism evidence="2 3">
    <name type="scientific">Sphingobium jiangsuense</name>
    <dbReference type="NCBI Taxonomy" id="870476"/>
    <lineage>
        <taxon>Bacteria</taxon>
        <taxon>Pseudomonadati</taxon>
        <taxon>Pseudomonadota</taxon>
        <taxon>Alphaproteobacteria</taxon>
        <taxon>Sphingomonadales</taxon>
        <taxon>Sphingomonadaceae</taxon>
        <taxon>Sphingobium</taxon>
    </lineage>
</organism>
<evidence type="ECO:0000313" key="2">
    <source>
        <dbReference type="EMBL" id="MBB3928490.1"/>
    </source>
</evidence>
<feature type="compositionally biased region" description="Low complexity" evidence="1">
    <location>
        <begin position="145"/>
        <end position="173"/>
    </location>
</feature>
<evidence type="ECO:0000256" key="1">
    <source>
        <dbReference type="SAM" id="MobiDB-lite"/>
    </source>
</evidence>
<gene>
    <name evidence="2" type="ORF">GGR43_004234</name>
</gene>
<dbReference type="PRINTS" id="PR01217">
    <property type="entry name" value="PRICHEXTENSN"/>
</dbReference>
<dbReference type="Proteomes" id="UP000571950">
    <property type="component" value="Unassembled WGS sequence"/>
</dbReference>
<feature type="compositionally biased region" description="Basic and acidic residues" evidence="1">
    <location>
        <begin position="135"/>
        <end position="144"/>
    </location>
</feature>
<dbReference type="RefSeq" id="WP_188073765.1">
    <property type="nucleotide sequence ID" value="NZ_BSPS01000042.1"/>
</dbReference>